<keyword evidence="6" id="KW-0479">Metal-binding</keyword>
<dbReference type="GO" id="GO:0005737">
    <property type="term" value="C:cytoplasm"/>
    <property type="evidence" value="ECO:0007669"/>
    <property type="project" value="TreeGrafter"/>
</dbReference>
<dbReference type="AlphaFoldDB" id="A0A6P7GV61"/>
<gene>
    <name evidence="14" type="primary">LOC114343290</name>
</gene>
<protein>
    <recommendedName>
        <fullName evidence="4">RING-type E3 ubiquitin transferase</fullName>
        <ecNumber evidence="4">2.3.2.27</ecNumber>
    </recommendedName>
</protein>
<evidence type="ECO:0000259" key="12">
    <source>
        <dbReference type="PROSITE" id="PS50089"/>
    </source>
</evidence>
<evidence type="ECO:0000256" key="4">
    <source>
        <dbReference type="ARBA" id="ARBA00012483"/>
    </source>
</evidence>
<dbReference type="InterPro" id="IPR004162">
    <property type="entry name" value="SINA-like_animal"/>
</dbReference>
<dbReference type="GO" id="GO:0061630">
    <property type="term" value="F:ubiquitin protein ligase activity"/>
    <property type="evidence" value="ECO:0007669"/>
    <property type="project" value="UniProtKB-EC"/>
</dbReference>
<reference evidence="14" key="1">
    <citation type="submission" date="2025-08" db="UniProtKB">
        <authorList>
            <consortium name="RefSeq"/>
        </authorList>
    </citation>
    <scope>IDENTIFICATION</scope>
    <source>
        <tissue evidence="14">Whole insect</tissue>
    </source>
</reference>
<evidence type="ECO:0000256" key="6">
    <source>
        <dbReference type="ARBA" id="ARBA00022723"/>
    </source>
</evidence>
<dbReference type="InterPro" id="IPR013010">
    <property type="entry name" value="Znf_SIAH"/>
</dbReference>
<dbReference type="UniPathway" id="UPA00143"/>
<keyword evidence="11" id="KW-1133">Transmembrane helix</keyword>
<dbReference type="Gene3D" id="3.30.40.10">
    <property type="entry name" value="Zinc/RING finger domain, C3HC4 (zinc finger)"/>
    <property type="match status" value="2"/>
</dbReference>
<evidence type="ECO:0000256" key="2">
    <source>
        <dbReference type="ARBA" id="ARBA00004906"/>
    </source>
</evidence>
<feature type="transmembrane region" description="Helical" evidence="11">
    <location>
        <begin position="275"/>
        <end position="306"/>
    </location>
</feature>
<feature type="domain" description="RING-type" evidence="12">
    <location>
        <begin position="12"/>
        <end position="47"/>
    </location>
</feature>
<dbReference type="SUPFAM" id="SSF49599">
    <property type="entry name" value="TRAF domain-like"/>
    <property type="match status" value="1"/>
</dbReference>
<keyword evidence="5" id="KW-0808">Transferase</keyword>
<dbReference type="PANTHER" id="PTHR45877:SF2">
    <property type="entry name" value="E3 UBIQUITIN-PROTEIN LIGASE SINA-RELATED"/>
    <property type="match status" value="1"/>
</dbReference>
<evidence type="ECO:0000256" key="11">
    <source>
        <dbReference type="SAM" id="Phobius"/>
    </source>
</evidence>
<dbReference type="InterPro" id="IPR008974">
    <property type="entry name" value="TRAF-like"/>
</dbReference>
<dbReference type="InterPro" id="IPR001841">
    <property type="entry name" value="Znf_RING"/>
</dbReference>
<dbReference type="EC" id="2.3.2.27" evidence="4"/>
<keyword evidence="9" id="KW-0862">Zinc</keyword>
<keyword evidence="7 10" id="KW-0863">Zinc-finger</keyword>
<evidence type="ECO:0000256" key="10">
    <source>
        <dbReference type="PROSITE-ProRule" id="PRU00455"/>
    </source>
</evidence>
<dbReference type="GO" id="GO:0043161">
    <property type="term" value="P:proteasome-mediated ubiquitin-dependent protein catabolic process"/>
    <property type="evidence" value="ECO:0007669"/>
    <property type="project" value="TreeGrafter"/>
</dbReference>
<evidence type="ECO:0000256" key="5">
    <source>
        <dbReference type="ARBA" id="ARBA00022679"/>
    </source>
</evidence>
<dbReference type="RefSeq" id="XP_028149902.1">
    <property type="nucleotide sequence ID" value="XM_028294101.1"/>
</dbReference>
<dbReference type="Gene3D" id="2.60.210.10">
    <property type="entry name" value="Apoptosis, Tumor Necrosis Factor Receptor Associated Protein 2, Chain A"/>
    <property type="match status" value="1"/>
</dbReference>
<dbReference type="SUPFAM" id="SSF57850">
    <property type="entry name" value="RING/U-box"/>
    <property type="match status" value="1"/>
</dbReference>
<dbReference type="PROSITE" id="PS51081">
    <property type="entry name" value="ZF_SIAH"/>
    <property type="match status" value="1"/>
</dbReference>
<evidence type="ECO:0000256" key="9">
    <source>
        <dbReference type="ARBA" id="ARBA00022833"/>
    </source>
</evidence>
<dbReference type="GO" id="GO:0031624">
    <property type="term" value="F:ubiquitin conjugating enzyme binding"/>
    <property type="evidence" value="ECO:0007669"/>
    <property type="project" value="TreeGrafter"/>
</dbReference>
<dbReference type="GO" id="GO:0008270">
    <property type="term" value="F:zinc ion binding"/>
    <property type="evidence" value="ECO:0007669"/>
    <property type="project" value="UniProtKB-KW"/>
</dbReference>
<comment type="catalytic activity">
    <reaction evidence="1">
        <text>S-ubiquitinyl-[E2 ubiquitin-conjugating enzyme]-L-cysteine + [acceptor protein]-L-lysine = [E2 ubiquitin-conjugating enzyme]-L-cysteine + N(6)-ubiquitinyl-[acceptor protein]-L-lysine.</text>
        <dbReference type="EC" id="2.3.2.27"/>
    </reaction>
</comment>
<sequence length="336" mass="38130">MSDKDLQRELECPICFSYLQPPIRMCIKGHSICSTCRNKLTVCPTCRSTFSNASNISLESIIPLLKLPCKYSHRGCEKLLLHSDRLAHEVDCPYKGKIPHGGKVFTTSFISKIHEFFSNCSRRYVLDCPGCSFKGSITDQEKHCRIVHSVQNIDQYDCSNIFSCIGILSSVNTVVQNDDKCFWLKALKSADNNNILFSVDMIGTEEEAAKYGYKLIFSKELQKMCFEGICNPLGLNDKQLSTPIKSFNLSVRGIESFLGNDCNISIKIRKNSIEFWHYLLPLMVLAISALSWEMLVAIAIVSIVYIKDLVNFFYKIRDRCTLLYTSLSINRNISTT</sequence>
<dbReference type="InParanoid" id="A0A6P7GV61"/>
<keyword evidence="11" id="KW-0472">Membrane</keyword>
<dbReference type="Pfam" id="PF21362">
    <property type="entry name" value="Sina_RING"/>
    <property type="match status" value="1"/>
</dbReference>
<evidence type="ECO:0000313" key="14">
    <source>
        <dbReference type="RefSeq" id="XP_028149902.1"/>
    </source>
</evidence>
<dbReference type="PROSITE" id="PS50089">
    <property type="entry name" value="ZF_RING_2"/>
    <property type="match status" value="1"/>
</dbReference>
<dbReference type="InterPro" id="IPR049548">
    <property type="entry name" value="Sina-like_RING"/>
</dbReference>
<evidence type="ECO:0000256" key="1">
    <source>
        <dbReference type="ARBA" id="ARBA00000900"/>
    </source>
</evidence>
<dbReference type="InterPro" id="IPR013083">
    <property type="entry name" value="Znf_RING/FYVE/PHD"/>
</dbReference>
<dbReference type="GO" id="GO:0016567">
    <property type="term" value="P:protein ubiquitination"/>
    <property type="evidence" value="ECO:0007669"/>
    <property type="project" value="UniProtKB-UniPathway"/>
</dbReference>
<evidence type="ECO:0000256" key="3">
    <source>
        <dbReference type="ARBA" id="ARBA00009119"/>
    </source>
</evidence>
<evidence type="ECO:0000256" key="8">
    <source>
        <dbReference type="ARBA" id="ARBA00022786"/>
    </source>
</evidence>
<evidence type="ECO:0000259" key="13">
    <source>
        <dbReference type="PROSITE" id="PS51081"/>
    </source>
</evidence>
<organism evidence="14">
    <name type="scientific">Diabrotica virgifera virgifera</name>
    <name type="common">western corn rootworm</name>
    <dbReference type="NCBI Taxonomy" id="50390"/>
    <lineage>
        <taxon>Eukaryota</taxon>
        <taxon>Metazoa</taxon>
        <taxon>Ecdysozoa</taxon>
        <taxon>Arthropoda</taxon>
        <taxon>Hexapoda</taxon>
        <taxon>Insecta</taxon>
        <taxon>Pterygota</taxon>
        <taxon>Neoptera</taxon>
        <taxon>Endopterygota</taxon>
        <taxon>Coleoptera</taxon>
        <taxon>Polyphaga</taxon>
        <taxon>Cucujiformia</taxon>
        <taxon>Chrysomeloidea</taxon>
        <taxon>Chrysomelidae</taxon>
        <taxon>Galerucinae</taxon>
        <taxon>Diabroticina</taxon>
        <taxon>Diabroticites</taxon>
        <taxon>Diabrotica</taxon>
    </lineage>
</organism>
<comment type="similarity">
    <text evidence="3">Belongs to the SINA (Seven in absentia) family.</text>
</comment>
<accession>A0A6P7GV61</accession>
<proteinExistence type="inferred from homology"/>
<feature type="domain" description="SIAH-type" evidence="13">
    <location>
        <begin position="64"/>
        <end position="149"/>
    </location>
</feature>
<name>A0A6P7GV61_DIAVI</name>
<keyword evidence="8" id="KW-0833">Ubl conjugation pathway</keyword>
<dbReference type="PANTHER" id="PTHR45877">
    <property type="entry name" value="E3 UBIQUITIN-PROTEIN LIGASE SIAH2"/>
    <property type="match status" value="1"/>
</dbReference>
<keyword evidence="11" id="KW-0812">Transmembrane</keyword>
<evidence type="ECO:0000256" key="7">
    <source>
        <dbReference type="ARBA" id="ARBA00022771"/>
    </source>
</evidence>
<comment type="pathway">
    <text evidence="2">Protein modification; protein ubiquitination.</text>
</comment>